<keyword evidence="4" id="KW-1185">Reference proteome</keyword>
<dbReference type="Proteomes" id="UP001610335">
    <property type="component" value="Unassembled WGS sequence"/>
</dbReference>
<sequence>MGLQNPLCFFLPILCVMLLNQPSNGASTAAYTTARPYSARMADSIILRGQAILESQNDSSLLLQVGVFQTALLDLIESPSGHYMEQNWETYISRSTDSVVGVVDNATQDTNLPLDRLSVGSGLFYLYGKTGTSIYKNTLAALRTSIDLQPRNMFGGLWYYVYPNWSYLDGMFSLLSFYPLYTSHLDIGNMTEVNNDLFHQIELLWEHCYDETTGLLVHGYDATKTASWANPTTGASPIVWDRALGWFMMGLVDLLELTLMDSRVATWRSRFVDLANAIIQAVDPTSGCWWQVMSAPGRSGNYIEASGSAMFTYTLYKGVRLGLLQDTNLQANYTSVAARAYRSLVDRFVVENRDGTLSYNGTVSVCSLNSSANYEYYVTQPLAYDSVLGSAAFVRASIEYELQHGTLYK</sequence>
<dbReference type="SUPFAM" id="SSF48208">
    <property type="entry name" value="Six-hairpin glycosidases"/>
    <property type="match status" value="1"/>
</dbReference>
<organism evidence="3 4">
    <name type="scientific">Aspergillus cavernicola</name>
    <dbReference type="NCBI Taxonomy" id="176166"/>
    <lineage>
        <taxon>Eukaryota</taxon>
        <taxon>Fungi</taxon>
        <taxon>Dikarya</taxon>
        <taxon>Ascomycota</taxon>
        <taxon>Pezizomycotina</taxon>
        <taxon>Eurotiomycetes</taxon>
        <taxon>Eurotiomycetidae</taxon>
        <taxon>Eurotiales</taxon>
        <taxon>Aspergillaceae</taxon>
        <taxon>Aspergillus</taxon>
        <taxon>Aspergillus subgen. Nidulantes</taxon>
    </lineage>
</organism>
<dbReference type="InterPro" id="IPR010905">
    <property type="entry name" value="Glyco_hydro_88"/>
</dbReference>
<protein>
    <submittedName>
        <fullName evidence="3">Six-hairpin glycosidase-like protein</fullName>
    </submittedName>
</protein>
<evidence type="ECO:0000313" key="3">
    <source>
        <dbReference type="EMBL" id="KAL2826329.1"/>
    </source>
</evidence>
<name>A0ABR4IF37_9EURO</name>
<dbReference type="EMBL" id="JBFXLS010000031">
    <property type="protein sequence ID" value="KAL2826329.1"/>
    <property type="molecule type" value="Genomic_DNA"/>
</dbReference>
<reference evidence="3 4" key="1">
    <citation type="submission" date="2024-07" db="EMBL/GenBank/DDBJ databases">
        <title>Section-level genome sequencing and comparative genomics of Aspergillus sections Usti and Cavernicolus.</title>
        <authorList>
            <consortium name="Lawrence Berkeley National Laboratory"/>
            <person name="Nybo J.L."/>
            <person name="Vesth T.C."/>
            <person name="Theobald S."/>
            <person name="Frisvad J.C."/>
            <person name="Larsen T.O."/>
            <person name="Kjaerboelling I."/>
            <person name="Rothschild-Mancinelli K."/>
            <person name="Lyhne E.K."/>
            <person name="Kogle M.E."/>
            <person name="Barry K."/>
            <person name="Clum A."/>
            <person name="Na H."/>
            <person name="Ledsgaard L."/>
            <person name="Lin J."/>
            <person name="Lipzen A."/>
            <person name="Kuo A."/>
            <person name="Riley R."/>
            <person name="Mondo S."/>
            <person name="LaButti K."/>
            <person name="Haridas S."/>
            <person name="Pangalinan J."/>
            <person name="Salamov A.A."/>
            <person name="Simmons B.A."/>
            <person name="Magnuson J.K."/>
            <person name="Chen J."/>
            <person name="Drula E."/>
            <person name="Henrissat B."/>
            <person name="Wiebenga A."/>
            <person name="Lubbers R.J."/>
            <person name="Gomes A.C."/>
            <person name="Makela M.R."/>
            <person name="Stajich J."/>
            <person name="Grigoriev I.V."/>
            <person name="Mortensen U.H."/>
            <person name="De vries R.P."/>
            <person name="Baker S.E."/>
            <person name="Andersen M.R."/>
        </authorList>
    </citation>
    <scope>NUCLEOTIDE SEQUENCE [LARGE SCALE GENOMIC DNA]</scope>
    <source>
        <strain evidence="3 4">CBS 600.67</strain>
    </source>
</reference>
<evidence type="ECO:0000256" key="2">
    <source>
        <dbReference type="SAM" id="SignalP"/>
    </source>
</evidence>
<gene>
    <name evidence="3" type="ORF">BDW59DRAFT_66613</name>
</gene>
<dbReference type="InterPro" id="IPR012341">
    <property type="entry name" value="6hp_glycosidase-like_sf"/>
</dbReference>
<dbReference type="InterPro" id="IPR052043">
    <property type="entry name" value="PolySaccharide_Degr_Enz"/>
</dbReference>
<dbReference type="Pfam" id="PF07470">
    <property type="entry name" value="Glyco_hydro_88"/>
    <property type="match status" value="1"/>
</dbReference>
<keyword evidence="1" id="KW-0378">Hydrolase</keyword>
<evidence type="ECO:0000256" key="1">
    <source>
        <dbReference type="ARBA" id="ARBA00022801"/>
    </source>
</evidence>
<dbReference type="PANTHER" id="PTHR33886">
    <property type="entry name" value="UNSATURATED RHAMNOGALACTURONAN HYDROLASE (EUROFUNG)"/>
    <property type="match status" value="1"/>
</dbReference>
<keyword evidence="2" id="KW-0732">Signal</keyword>
<evidence type="ECO:0000313" key="4">
    <source>
        <dbReference type="Proteomes" id="UP001610335"/>
    </source>
</evidence>
<dbReference type="Gene3D" id="1.50.10.10">
    <property type="match status" value="1"/>
</dbReference>
<accession>A0ABR4IF37</accession>
<feature type="signal peptide" evidence="2">
    <location>
        <begin position="1"/>
        <end position="25"/>
    </location>
</feature>
<feature type="chain" id="PRO_5045596283" evidence="2">
    <location>
        <begin position="26"/>
        <end position="409"/>
    </location>
</feature>
<proteinExistence type="predicted"/>
<dbReference type="PANTHER" id="PTHR33886:SF11">
    <property type="entry name" value="WALL GLYCOSYL HYDROLASE YTER, PUTATIVE (AFU_ORTHOLOGUE AFUA_2G14630)-RELATED"/>
    <property type="match status" value="1"/>
</dbReference>
<dbReference type="InterPro" id="IPR008928">
    <property type="entry name" value="6-hairpin_glycosidase_sf"/>
</dbReference>
<comment type="caution">
    <text evidence="3">The sequence shown here is derived from an EMBL/GenBank/DDBJ whole genome shotgun (WGS) entry which is preliminary data.</text>
</comment>